<name>A0A4Q9HXR5_STRKA</name>
<evidence type="ECO:0000313" key="2">
    <source>
        <dbReference type="Proteomes" id="UP000292452"/>
    </source>
</evidence>
<reference evidence="1 2" key="1">
    <citation type="submission" date="2019-02" db="EMBL/GenBank/DDBJ databases">
        <title>Draft Genome Sequence of Streptomyces sp. AM-2504, identified by 16S rRNA comparative analysis as a Streptomyces Kasugaensis strain.</title>
        <authorList>
            <person name="Napolioni V."/>
            <person name="Giuliodori A.M."/>
            <person name="Spurio R."/>
            <person name="Fabbretti A."/>
        </authorList>
    </citation>
    <scope>NUCLEOTIDE SEQUENCE [LARGE SCALE GENOMIC DNA]</scope>
    <source>
        <strain evidence="1 2">AM-2504</strain>
    </source>
</reference>
<sequence>MAGPFRVSVDRTPSGVALDVSHFVERLVLDLVTEHADALAEILAEQAEDRPYDGHRPETLLVEQLVDALDTRIPVYGVQCRRLADRIRAAAGPVAEGGAAA</sequence>
<comment type="caution">
    <text evidence="1">The sequence shown here is derived from an EMBL/GenBank/DDBJ whole genome shotgun (WGS) entry which is preliminary data.</text>
</comment>
<keyword evidence="2" id="KW-1185">Reference proteome</keyword>
<protein>
    <submittedName>
        <fullName evidence="1">Uncharacterized protein</fullName>
    </submittedName>
</protein>
<organism evidence="1 2">
    <name type="scientific">Streptomyces kasugaensis</name>
    <dbReference type="NCBI Taxonomy" id="1946"/>
    <lineage>
        <taxon>Bacteria</taxon>
        <taxon>Bacillati</taxon>
        <taxon>Actinomycetota</taxon>
        <taxon>Actinomycetes</taxon>
        <taxon>Kitasatosporales</taxon>
        <taxon>Streptomycetaceae</taxon>
        <taxon>Streptomyces</taxon>
    </lineage>
</organism>
<evidence type="ECO:0000313" key="1">
    <source>
        <dbReference type="EMBL" id="TBO60053.1"/>
    </source>
</evidence>
<dbReference type="Proteomes" id="UP000292452">
    <property type="component" value="Unassembled WGS sequence"/>
</dbReference>
<accession>A0A4Q9HXR5</accession>
<gene>
    <name evidence="1" type="ORF">EYS09_08675</name>
</gene>
<dbReference type="RefSeq" id="WP_131122782.1">
    <property type="nucleotide sequence ID" value="NZ_SIXH01000054.1"/>
</dbReference>
<dbReference type="EMBL" id="SIXH01000054">
    <property type="protein sequence ID" value="TBO60053.1"/>
    <property type="molecule type" value="Genomic_DNA"/>
</dbReference>
<dbReference type="AlphaFoldDB" id="A0A4Q9HXR5"/>
<proteinExistence type="predicted"/>